<dbReference type="RefSeq" id="WP_252660077.1">
    <property type="nucleotide sequence ID" value="NZ_CP098611.1"/>
</dbReference>
<dbReference type="SUPFAM" id="SSF69322">
    <property type="entry name" value="Tricorn protease domain 2"/>
    <property type="match status" value="1"/>
</dbReference>
<keyword evidence="1" id="KW-0812">Transmembrane</keyword>
<evidence type="ECO:0008006" key="4">
    <source>
        <dbReference type="Google" id="ProtNLM"/>
    </source>
</evidence>
<dbReference type="Gene3D" id="2.60.40.3710">
    <property type="match status" value="1"/>
</dbReference>
<gene>
    <name evidence="2" type="ORF">NEA10_11390</name>
</gene>
<dbReference type="Gene3D" id="2.120.10.30">
    <property type="entry name" value="TolB, C-terminal domain"/>
    <property type="match status" value="1"/>
</dbReference>
<name>A0ABY5AJY5_9CYAN</name>
<keyword evidence="1" id="KW-0472">Membrane</keyword>
<reference evidence="2" key="1">
    <citation type="submission" date="2022-06" db="EMBL/GenBank/DDBJ databases">
        <title>Genome sequence of Phormidium yuhuli AB48 isolated from an industrial photobioreactor environment.</title>
        <authorList>
            <person name="Qiu Y."/>
            <person name="Noonan A.J.C."/>
            <person name="Dofher K."/>
            <person name="Koch M."/>
            <person name="Kieft B."/>
            <person name="Lin X."/>
            <person name="Ziels R.M."/>
            <person name="Hallam S.J."/>
        </authorList>
    </citation>
    <scope>NUCLEOTIDE SEQUENCE</scope>
    <source>
        <strain evidence="2">AB48</strain>
    </source>
</reference>
<accession>A0ABY5AJY5</accession>
<evidence type="ECO:0000313" key="3">
    <source>
        <dbReference type="Proteomes" id="UP001056708"/>
    </source>
</evidence>
<dbReference type="Proteomes" id="UP001056708">
    <property type="component" value="Chromosome"/>
</dbReference>
<evidence type="ECO:0000313" key="2">
    <source>
        <dbReference type="EMBL" id="USR89494.1"/>
    </source>
</evidence>
<sequence>MKGDSFPQILDRVAIAAIVILSLVTIILLAGGDKSIPRVRNFSWDNQTISSLDRAFTLTFNRPMNPDSVENNLQIDPPLPGKMSWAGQRMAYTLLYPAPYGTTYRLKLSGARDRFTEPDDTDHYIDPFERDFQSRDRVMLYLGSEEGERGRLILYNFTQDRKTILTPSDMTVMDFQMYPDGDRILFSAIDRDRGRRGLTESQIYTVTTGLDFADDSPDSAGRIQRILDNRTYQNLQFSLAPDGTTIVAQRARRDRPGSDFGLWVIRDGKAPERFPTEPGGEFAIAPNSKELAMAQGQGVALLSIEPGMEGKEPLEFFPQYGRVMGFTQDGRAAVMVRFNTDYTRSMVVVPNIGEPREILRTSGSILDAEFDPTGRYIYALVTELLEADEYIEQPYILALDLETQDSKELVRFERSPMDLSMSLAPDGQALLFDRLTITSSAEGPDLPLTQSGGAIEDSELWILFPLVDSQGELTRPQPEQLPLDGFNPKWLP</sequence>
<dbReference type="EMBL" id="CP098611">
    <property type="protein sequence ID" value="USR89494.1"/>
    <property type="molecule type" value="Genomic_DNA"/>
</dbReference>
<evidence type="ECO:0000256" key="1">
    <source>
        <dbReference type="SAM" id="Phobius"/>
    </source>
</evidence>
<keyword evidence="3" id="KW-1185">Reference proteome</keyword>
<protein>
    <recommendedName>
        <fullName evidence="4">SbsA Ig-like domain-containing protein</fullName>
    </recommendedName>
</protein>
<proteinExistence type="predicted"/>
<keyword evidence="1" id="KW-1133">Transmembrane helix</keyword>
<feature type="transmembrane region" description="Helical" evidence="1">
    <location>
        <begin position="12"/>
        <end position="31"/>
    </location>
</feature>
<organism evidence="2 3">
    <name type="scientific">Phormidium yuhuli AB48</name>
    <dbReference type="NCBI Taxonomy" id="2940671"/>
    <lineage>
        <taxon>Bacteria</taxon>
        <taxon>Bacillati</taxon>
        <taxon>Cyanobacteriota</taxon>
        <taxon>Cyanophyceae</taxon>
        <taxon>Oscillatoriophycideae</taxon>
        <taxon>Oscillatoriales</taxon>
        <taxon>Oscillatoriaceae</taxon>
        <taxon>Phormidium</taxon>
        <taxon>Phormidium yuhuli</taxon>
    </lineage>
</organism>
<dbReference type="InterPro" id="IPR011042">
    <property type="entry name" value="6-blade_b-propeller_TolB-like"/>
</dbReference>